<evidence type="ECO:0000313" key="2">
    <source>
        <dbReference type="EMBL" id="JAH94099.1"/>
    </source>
</evidence>
<proteinExistence type="predicted"/>
<reference evidence="2" key="1">
    <citation type="submission" date="2014-11" db="EMBL/GenBank/DDBJ databases">
        <authorList>
            <person name="Amaro Gonzalez C."/>
        </authorList>
    </citation>
    <scope>NUCLEOTIDE SEQUENCE</scope>
</reference>
<feature type="transmembrane region" description="Helical" evidence="1">
    <location>
        <begin position="70"/>
        <end position="90"/>
    </location>
</feature>
<protein>
    <submittedName>
        <fullName evidence="2">Uncharacterized protein</fullName>
    </submittedName>
</protein>
<reference evidence="2" key="2">
    <citation type="journal article" date="2015" name="Fish Shellfish Immunol.">
        <title>Early steps in the European eel (Anguilla anguilla)-Vibrio vulnificus interaction in the gills: Role of the RtxA13 toxin.</title>
        <authorList>
            <person name="Callol A."/>
            <person name="Pajuelo D."/>
            <person name="Ebbesson L."/>
            <person name="Teles M."/>
            <person name="MacKenzie S."/>
            <person name="Amaro C."/>
        </authorList>
    </citation>
    <scope>NUCLEOTIDE SEQUENCE</scope>
</reference>
<keyword evidence="1" id="KW-1133">Transmembrane helix</keyword>
<dbReference type="EMBL" id="GBXM01014478">
    <property type="protein sequence ID" value="JAH94099.1"/>
    <property type="molecule type" value="Transcribed_RNA"/>
</dbReference>
<name>A0A0E9WUL9_ANGAN</name>
<sequence>MPFIHLLANIGVQIQCNRNRVENLSKHSFCCFFHNCTWSVAAEIEGELGSGIACLNSVPIVECKAHWISVIWLGILGYLFCTVFVGVFQVEFVSYNATPNSEFAEVF</sequence>
<organism evidence="2">
    <name type="scientific">Anguilla anguilla</name>
    <name type="common">European freshwater eel</name>
    <name type="synonym">Muraena anguilla</name>
    <dbReference type="NCBI Taxonomy" id="7936"/>
    <lineage>
        <taxon>Eukaryota</taxon>
        <taxon>Metazoa</taxon>
        <taxon>Chordata</taxon>
        <taxon>Craniata</taxon>
        <taxon>Vertebrata</taxon>
        <taxon>Euteleostomi</taxon>
        <taxon>Actinopterygii</taxon>
        <taxon>Neopterygii</taxon>
        <taxon>Teleostei</taxon>
        <taxon>Anguilliformes</taxon>
        <taxon>Anguillidae</taxon>
        <taxon>Anguilla</taxon>
    </lineage>
</organism>
<keyword evidence="1" id="KW-0472">Membrane</keyword>
<dbReference type="AlphaFoldDB" id="A0A0E9WUL9"/>
<keyword evidence="1" id="KW-0812">Transmembrane</keyword>
<accession>A0A0E9WUL9</accession>
<evidence type="ECO:0000256" key="1">
    <source>
        <dbReference type="SAM" id="Phobius"/>
    </source>
</evidence>